<dbReference type="Gene3D" id="2.60.110.10">
    <property type="entry name" value="Thaumatin"/>
    <property type="match status" value="1"/>
</dbReference>
<dbReference type="EMBL" id="SOZI01000152">
    <property type="protein sequence ID" value="TNY18181.1"/>
    <property type="molecule type" value="Genomic_DNA"/>
</dbReference>
<dbReference type="InterPro" id="IPR037176">
    <property type="entry name" value="Osmotin/thaumatin-like_sf"/>
</dbReference>
<name>A0A5C5FQV0_9BASI</name>
<comment type="caution">
    <text evidence="4">The sequence shown here is derived from an EMBL/GenBank/DDBJ whole genome shotgun (WGS) entry which is preliminary data.</text>
</comment>
<feature type="compositionally biased region" description="Gly residues" evidence="1">
    <location>
        <begin position="278"/>
        <end position="289"/>
    </location>
</feature>
<proteinExistence type="predicted"/>
<evidence type="ECO:0000256" key="3">
    <source>
        <dbReference type="SAM" id="SignalP"/>
    </source>
</evidence>
<dbReference type="InterPro" id="IPR001938">
    <property type="entry name" value="Thaumatin"/>
</dbReference>
<feature type="chain" id="PRO_5022940400" evidence="3">
    <location>
        <begin position="24"/>
        <end position="473"/>
    </location>
</feature>
<feature type="compositionally biased region" description="Low complexity" evidence="1">
    <location>
        <begin position="364"/>
        <end position="377"/>
    </location>
</feature>
<keyword evidence="2" id="KW-1133">Transmembrane helix</keyword>
<keyword evidence="5" id="KW-1185">Reference proteome</keyword>
<protein>
    <submittedName>
        <fullName evidence="4">Thaumatin family-domain-containing protein</fullName>
    </submittedName>
</protein>
<dbReference type="PANTHER" id="PTHR31048">
    <property type="entry name" value="OS03G0233200 PROTEIN"/>
    <property type="match status" value="1"/>
</dbReference>
<keyword evidence="2" id="KW-0472">Membrane</keyword>
<feature type="transmembrane region" description="Helical" evidence="2">
    <location>
        <begin position="389"/>
        <end position="410"/>
    </location>
</feature>
<feature type="compositionally biased region" description="Low complexity" evidence="1">
    <location>
        <begin position="290"/>
        <end position="311"/>
    </location>
</feature>
<evidence type="ECO:0000313" key="5">
    <source>
        <dbReference type="Proteomes" id="UP000311382"/>
    </source>
</evidence>
<evidence type="ECO:0000256" key="2">
    <source>
        <dbReference type="SAM" id="Phobius"/>
    </source>
</evidence>
<accession>A0A5C5FQV0</accession>
<feature type="region of interest" description="Disordered" evidence="1">
    <location>
        <begin position="278"/>
        <end position="380"/>
    </location>
</feature>
<evidence type="ECO:0000256" key="1">
    <source>
        <dbReference type="SAM" id="MobiDB-lite"/>
    </source>
</evidence>
<keyword evidence="3" id="KW-0732">Signal</keyword>
<dbReference type="Pfam" id="PF00314">
    <property type="entry name" value="Thaumatin"/>
    <property type="match status" value="1"/>
</dbReference>
<evidence type="ECO:0000313" key="4">
    <source>
        <dbReference type="EMBL" id="TNY18181.1"/>
    </source>
</evidence>
<dbReference type="OrthoDB" id="430315at2759"/>
<dbReference type="Proteomes" id="UP000311382">
    <property type="component" value="Unassembled WGS sequence"/>
</dbReference>
<gene>
    <name evidence="4" type="ORF">DMC30DRAFT_427841</name>
</gene>
<dbReference type="PRINTS" id="PR00347">
    <property type="entry name" value="THAUMATIN"/>
</dbReference>
<keyword evidence="2" id="KW-0812">Transmembrane</keyword>
<feature type="signal peptide" evidence="3">
    <location>
        <begin position="1"/>
        <end position="23"/>
    </location>
</feature>
<dbReference type="AlphaFoldDB" id="A0A5C5FQV0"/>
<organism evidence="4 5">
    <name type="scientific">Rhodotorula diobovata</name>
    <dbReference type="NCBI Taxonomy" id="5288"/>
    <lineage>
        <taxon>Eukaryota</taxon>
        <taxon>Fungi</taxon>
        <taxon>Dikarya</taxon>
        <taxon>Basidiomycota</taxon>
        <taxon>Pucciniomycotina</taxon>
        <taxon>Microbotryomycetes</taxon>
        <taxon>Sporidiobolales</taxon>
        <taxon>Sporidiobolaceae</taxon>
        <taxon>Rhodotorula</taxon>
    </lineage>
</organism>
<dbReference type="PROSITE" id="PS51367">
    <property type="entry name" value="THAUMATIN_2"/>
    <property type="match status" value="1"/>
</dbReference>
<reference evidence="4 5" key="1">
    <citation type="submission" date="2019-03" db="EMBL/GenBank/DDBJ databases">
        <title>Rhodosporidium diobovatum UCD-FST 08-225 genome sequencing, assembly, and annotation.</title>
        <authorList>
            <person name="Fakankun I.U."/>
            <person name="Fristensky B."/>
            <person name="Levin D.B."/>
        </authorList>
    </citation>
    <scope>NUCLEOTIDE SEQUENCE [LARGE SCALE GENOMIC DNA]</scope>
    <source>
        <strain evidence="4 5">UCD-FST 08-225</strain>
    </source>
</reference>
<dbReference type="SUPFAM" id="SSF49870">
    <property type="entry name" value="Osmotin, thaumatin-like protein"/>
    <property type="match status" value="1"/>
</dbReference>
<feature type="region of interest" description="Disordered" evidence="1">
    <location>
        <begin position="414"/>
        <end position="473"/>
    </location>
</feature>
<sequence length="473" mass="48505">MPPRRRTLLVSLALSLLPLPADAGTRSFTISNLCSFAVWPAVTNWVQPATNEGYKGLRGWEAPPGNETTIRVPSPWIGRIWARRACTFDPDGQGSCITGDVPGGLEPDDLTIGNVYVGEWNLDAWGGNDFWDISAVPGWTVPMSIEPDGCDSLSCTEDVLSKCPDERMKQKDSDGNVIGCLSACMAGINAVEPSINCCSGKYNDKALCLPADVDFYSVLKPLCEHAYCPPARHNEADLARDALAACDYQPESPTVDFACPSANNPGYKVTFCPGGSGSSSSGDGGGGGSQSASSSPQKEAAATRLLAEATANSVDAAETGAEKDGLSTSTAAATKTDGSSGSSSPTASSKPLLSSPGQGTAVHSAATGSSSTSASSSDGETLLGVSQPVALGVACVAAVLVLLGLGLAYFRHAGRSRATAASREKSLGKASGGTSEEDEPLQGRRRRGSAGSGGRARRTRTATTPLIGSMADA</sequence>
<feature type="compositionally biased region" description="Low complexity" evidence="1">
    <location>
        <begin position="326"/>
        <end position="356"/>
    </location>
</feature>
<dbReference type="SMART" id="SM00205">
    <property type="entry name" value="THN"/>
    <property type="match status" value="1"/>
</dbReference>